<dbReference type="PANTHER" id="PTHR22946">
    <property type="entry name" value="DIENELACTONE HYDROLASE DOMAIN-CONTAINING PROTEIN-RELATED"/>
    <property type="match status" value="1"/>
</dbReference>
<dbReference type="GO" id="GO:0052689">
    <property type="term" value="F:carboxylic ester hydrolase activity"/>
    <property type="evidence" value="ECO:0007669"/>
    <property type="project" value="UniProtKB-ARBA"/>
</dbReference>
<dbReference type="PANTHER" id="PTHR22946:SF9">
    <property type="entry name" value="POLYKETIDE TRANSFERASE AF380"/>
    <property type="match status" value="1"/>
</dbReference>
<proteinExistence type="predicted"/>
<feature type="domain" description="Dienelactone hydrolase" evidence="2">
    <location>
        <begin position="108"/>
        <end position="226"/>
    </location>
</feature>
<dbReference type="EMBL" id="JALGBI010000003">
    <property type="protein sequence ID" value="MCJ0765595.1"/>
    <property type="molecule type" value="Genomic_DNA"/>
</dbReference>
<dbReference type="InterPro" id="IPR029058">
    <property type="entry name" value="AB_hydrolase_fold"/>
</dbReference>
<evidence type="ECO:0000256" key="1">
    <source>
        <dbReference type="ARBA" id="ARBA00022801"/>
    </source>
</evidence>
<organism evidence="3 4">
    <name type="scientific">Variovorax terrae</name>
    <dbReference type="NCBI Taxonomy" id="2923278"/>
    <lineage>
        <taxon>Bacteria</taxon>
        <taxon>Pseudomonadati</taxon>
        <taxon>Pseudomonadota</taxon>
        <taxon>Betaproteobacteria</taxon>
        <taxon>Burkholderiales</taxon>
        <taxon>Comamonadaceae</taxon>
        <taxon>Variovorax</taxon>
    </lineage>
</organism>
<dbReference type="AlphaFoldDB" id="A0A9X1VYC1"/>
<gene>
    <name evidence="3" type="ORF">MMF98_20470</name>
</gene>
<dbReference type="Proteomes" id="UP001139447">
    <property type="component" value="Unassembled WGS sequence"/>
</dbReference>
<dbReference type="InterPro" id="IPR050261">
    <property type="entry name" value="FrsA_esterase"/>
</dbReference>
<sequence>MQWTAPETAADGQTVAREFVLNADGRAVPGVLFCPAGPAAARRPLVLFQHGGGSHKRGADVMDWVDLLVCRRGLCLAAIDGPVHGSRRPAGTALDDRAATRDRFLALWTTQHGHVDTMVADWRATVAALSREDAVDATRIVWVGQSMGTAYGLPLLAREPAVRAAAIGMWGLSYPNSERLAQDAQNVACPVLFQQKWDDELFDRQGQIALFERLAPQDKRLSVYPGGHTAVQGVQRRDVDLFVMEHLVKTG</sequence>
<keyword evidence="1 3" id="KW-0378">Hydrolase</keyword>
<dbReference type="InterPro" id="IPR002925">
    <property type="entry name" value="Dienelactn_hydro"/>
</dbReference>
<accession>A0A9X1VYC1</accession>
<evidence type="ECO:0000313" key="4">
    <source>
        <dbReference type="Proteomes" id="UP001139447"/>
    </source>
</evidence>
<protein>
    <submittedName>
        <fullName evidence="3">Dienelactone hydrolase family protein</fullName>
    </submittedName>
</protein>
<evidence type="ECO:0000313" key="3">
    <source>
        <dbReference type="EMBL" id="MCJ0765595.1"/>
    </source>
</evidence>
<name>A0A9X1VYC1_9BURK</name>
<reference evidence="3" key="1">
    <citation type="submission" date="2022-03" db="EMBL/GenBank/DDBJ databases">
        <authorList>
            <person name="Woo C.Y."/>
        </authorList>
    </citation>
    <scope>NUCLEOTIDE SEQUENCE</scope>
    <source>
        <strain evidence="3">CYS-02</strain>
    </source>
</reference>
<dbReference type="Gene3D" id="3.40.50.1820">
    <property type="entry name" value="alpha/beta hydrolase"/>
    <property type="match status" value="1"/>
</dbReference>
<dbReference type="SUPFAM" id="SSF53474">
    <property type="entry name" value="alpha/beta-Hydrolases"/>
    <property type="match status" value="1"/>
</dbReference>
<keyword evidence="4" id="KW-1185">Reference proteome</keyword>
<evidence type="ECO:0000259" key="2">
    <source>
        <dbReference type="Pfam" id="PF01738"/>
    </source>
</evidence>
<comment type="caution">
    <text evidence="3">The sequence shown here is derived from an EMBL/GenBank/DDBJ whole genome shotgun (WGS) entry which is preliminary data.</text>
</comment>
<dbReference type="RefSeq" id="WP_243309161.1">
    <property type="nucleotide sequence ID" value="NZ_JALGBI010000003.1"/>
</dbReference>
<dbReference type="Pfam" id="PF01738">
    <property type="entry name" value="DLH"/>
    <property type="match status" value="1"/>
</dbReference>